<evidence type="ECO:0008006" key="4">
    <source>
        <dbReference type="Google" id="ProtNLM"/>
    </source>
</evidence>
<sequence length="221" mass="24164">MNTDEERQRAVAAIDARIDALIEDGVPTNSSRIRALVAKRAVAQKSRKAIKRSVREARDRQAAAAGGTGKGSPKAGGRISVVPDSAADTKRLQSLPAKERGRIEAARIKVRKLLKHCSDPTAKGVRNAIAECDADNSFLINQGVRYDARARKRARLRKEGLRELQGAIAMRRRKSAPSELELAFLLDAHLERRRQIRRGPDNVVGVLDVRSGGAPSLGKRK</sequence>
<dbReference type="Proteomes" id="UP001500383">
    <property type="component" value="Unassembled WGS sequence"/>
</dbReference>
<evidence type="ECO:0000313" key="3">
    <source>
        <dbReference type="Proteomes" id="UP001500383"/>
    </source>
</evidence>
<organism evidence="2 3">
    <name type="scientific">Dietzia cercidiphylli</name>
    <dbReference type="NCBI Taxonomy" id="498199"/>
    <lineage>
        <taxon>Bacteria</taxon>
        <taxon>Bacillati</taxon>
        <taxon>Actinomycetota</taxon>
        <taxon>Actinomycetes</taxon>
        <taxon>Mycobacteriales</taxon>
        <taxon>Dietziaceae</taxon>
        <taxon>Dietzia</taxon>
    </lineage>
</organism>
<accession>A0ABN2IZT0</accession>
<keyword evidence="3" id="KW-1185">Reference proteome</keyword>
<reference evidence="2 3" key="1">
    <citation type="journal article" date="2019" name="Int. J. Syst. Evol. Microbiol.">
        <title>The Global Catalogue of Microorganisms (GCM) 10K type strain sequencing project: providing services to taxonomists for standard genome sequencing and annotation.</title>
        <authorList>
            <consortium name="The Broad Institute Genomics Platform"/>
            <consortium name="The Broad Institute Genome Sequencing Center for Infectious Disease"/>
            <person name="Wu L."/>
            <person name="Ma J."/>
        </authorList>
    </citation>
    <scope>NUCLEOTIDE SEQUENCE [LARGE SCALE GENOMIC DNA]</scope>
    <source>
        <strain evidence="2 3">JCM 16002</strain>
    </source>
</reference>
<evidence type="ECO:0000256" key="1">
    <source>
        <dbReference type="SAM" id="MobiDB-lite"/>
    </source>
</evidence>
<feature type="region of interest" description="Disordered" evidence="1">
    <location>
        <begin position="47"/>
        <end position="86"/>
    </location>
</feature>
<evidence type="ECO:0000313" key="2">
    <source>
        <dbReference type="EMBL" id="GAA1715152.1"/>
    </source>
</evidence>
<dbReference type="RefSeq" id="WP_182659390.1">
    <property type="nucleotide sequence ID" value="NZ_BAAAQG010000013.1"/>
</dbReference>
<proteinExistence type="predicted"/>
<gene>
    <name evidence="2" type="ORF">GCM10009831_26010</name>
</gene>
<protein>
    <recommendedName>
        <fullName evidence="4">CHAD domain-containing protein</fullName>
    </recommendedName>
</protein>
<comment type="caution">
    <text evidence="2">The sequence shown here is derived from an EMBL/GenBank/DDBJ whole genome shotgun (WGS) entry which is preliminary data.</text>
</comment>
<dbReference type="EMBL" id="BAAAQG010000013">
    <property type="protein sequence ID" value="GAA1715152.1"/>
    <property type="molecule type" value="Genomic_DNA"/>
</dbReference>
<name>A0ABN2IZT0_9ACTN</name>